<dbReference type="EMBL" id="BPLQ01009102">
    <property type="protein sequence ID" value="GIY41738.1"/>
    <property type="molecule type" value="Genomic_DNA"/>
</dbReference>
<reference evidence="1 2" key="1">
    <citation type="submission" date="2021-06" db="EMBL/GenBank/DDBJ databases">
        <title>Caerostris darwini draft genome.</title>
        <authorList>
            <person name="Kono N."/>
            <person name="Arakawa K."/>
        </authorList>
    </citation>
    <scope>NUCLEOTIDE SEQUENCE [LARGE SCALE GENOMIC DNA]</scope>
</reference>
<dbReference type="AlphaFoldDB" id="A0AAV4T4Y4"/>
<organism evidence="1 2">
    <name type="scientific">Caerostris darwini</name>
    <dbReference type="NCBI Taxonomy" id="1538125"/>
    <lineage>
        <taxon>Eukaryota</taxon>
        <taxon>Metazoa</taxon>
        <taxon>Ecdysozoa</taxon>
        <taxon>Arthropoda</taxon>
        <taxon>Chelicerata</taxon>
        <taxon>Arachnida</taxon>
        <taxon>Araneae</taxon>
        <taxon>Araneomorphae</taxon>
        <taxon>Entelegynae</taxon>
        <taxon>Araneoidea</taxon>
        <taxon>Araneidae</taxon>
        <taxon>Caerostris</taxon>
    </lineage>
</organism>
<comment type="caution">
    <text evidence="1">The sequence shown here is derived from an EMBL/GenBank/DDBJ whole genome shotgun (WGS) entry which is preliminary data.</text>
</comment>
<evidence type="ECO:0000313" key="1">
    <source>
        <dbReference type="EMBL" id="GIY41738.1"/>
    </source>
</evidence>
<dbReference type="Proteomes" id="UP001054837">
    <property type="component" value="Unassembled WGS sequence"/>
</dbReference>
<keyword evidence="2" id="KW-1185">Reference proteome</keyword>
<protein>
    <submittedName>
        <fullName evidence="1">Uncharacterized protein</fullName>
    </submittedName>
</protein>
<proteinExistence type="predicted"/>
<sequence length="117" mass="13331">MLLHILKKKKSSPKTENFGFNRKSVKKKSILLRWLKKKTEPVKSKTPVKCKKAVPVKPKASIPNKTAKRLVKIVFEMGKTKEAKKTSKKVTIATQNAFERLEDCQSYGKGVVKKTMM</sequence>
<evidence type="ECO:0000313" key="2">
    <source>
        <dbReference type="Proteomes" id="UP001054837"/>
    </source>
</evidence>
<name>A0AAV4T4Y4_9ARAC</name>
<accession>A0AAV4T4Y4</accession>
<gene>
    <name evidence="1" type="ORF">CDAR_390591</name>
</gene>